<dbReference type="CDD" id="cd03017">
    <property type="entry name" value="PRX_BCP"/>
    <property type="match status" value="1"/>
</dbReference>
<dbReference type="GO" id="GO:0034599">
    <property type="term" value="P:cellular response to oxidative stress"/>
    <property type="evidence" value="ECO:0007669"/>
    <property type="project" value="TreeGrafter"/>
</dbReference>
<evidence type="ECO:0000259" key="6">
    <source>
        <dbReference type="Pfam" id="PF08534"/>
    </source>
</evidence>
<dbReference type="Proteomes" id="UP000007575">
    <property type="component" value="Chromosome"/>
</dbReference>
<dbReference type="KEGG" id="dgo:DGo_CA0314"/>
<proteinExistence type="predicted"/>
<dbReference type="STRING" id="745776.DGo_CA0314"/>
<evidence type="ECO:0000256" key="4">
    <source>
        <dbReference type="ARBA" id="ARBA00023157"/>
    </source>
</evidence>
<dbReference type="eggNOG" id="COG1225">
    <property type="taxonomic scope" value="Bacteria"/>
</dbReference>
<dbReference type="PANTHER" id="PTHR42801:SF21">
    <property type="entry name" value="BCPB PROTEIN"/>
    <property type="match status" value="1"/>
</dbReference>
<keyword evidence="1" id="KW-0575">Peroxidase</keyword>
<accession>H8GUQ8</accession>
<dbReference type="Pfam" id="PF08534">
    <property type="entry name" value="Redoxin"/>
    <property type="match status" value="1"/>
</dbReference>
<feature type="domain" description="Redoxin" evidence="6">
    <location>
        <begin position="7"/>
        <end position="108"/>
    </location>
</feature>
<reference evidence="7 8" key="1">
    <citation type="journal article" date="2012" name="PLoS ONE">
        <title>Genome sequence and transcriptome analysis of the radioresistant bacterium Deinococcus gobiensis: insights into the extreme environmental adaptations.</title>
        <authorList>
            <person name="Yuan M."/>
            <person name="Chen M."/>
            <person name="Zhang W."/>
            <person name="Lu W."/>
            <person name="Wang J."/>
            <person name="Yang M."/>
            <person name="Zhao P."/>
            <person name="Tang R."/>
            <person name="Li X."/>
            <person name="Hao Y."/>
            <person name="Zhou Z."/>
            <person name="Zhan Y."/>
            <person name="Yu H."/>
            <person name="Teng C."/>
            <person name="Yan Y."/>
            <person name="Ping S."/>
            <person name="Wang Y."/>
            <person name="Lin M."/>
        </authorList>
    </citation>
    <scope>NUCLEOTIDE SEQUENCE [LARGE SCALE GENOMIC DNA]</scope>
    <source>
        <strain evidence="7 8">I-0</strain>
    </source>
</reference>
<keyword evidence="4" id="KW-1015">Disulfide bond</keyword>
<protein>
    <submittedName>
        <fullName evidence="7">Putative thiol-specific antioxidant related protein</fullName>
    </submittedName>
</protein>
<sequence>MIPGARGCTPQSCAFRDHHAELRAAGARVYGLSTQDTAYQREAAGRLHLPFTLLSDEALTFGRALRLPTFTADGMTLLRRVTLIVRGGRVEHVFYPVFPPERNAADVLAWLRAHPAD</sequence>
<organism evidence="7 8">
    <name type="scientific">Deinococcus gobiensis (strain DSM 21396 / JCM 16679 / CGMCC 1.7299 / I-0)</name>
    <dbReference type="NCBI Taxonomy" id="745776"/>
    <lineage>
        <taxon>Bacteria</taxon>
        <taxon>Thermotogati</taxon>
        <taxon>Deinococcota</taxon>
        <taxon>Deinococci</taxon>
        <taxon>Deinococcales</taxon>
        <taxon>Deinococcaceae</taxon>
        <taxon>Deinococcus</taxon>
    </lineage>
</organism>
<evidence type="ECO:0000313" key="8">
    <source>
        <dbReference type="Proteomes" id="UP000007575"/>
    </source>
</evidence>
<dbReference type="AlphaFoldDB" id="H8GUQ8"/>
<dbReference type="GO" id="GO:0045454">
    <property type="term" value="P:cell redox homeostasis"/>
    <property type="evidence" value="ECO:0007669"/>
    <property type="project" value="TreeGrafter"/>
</dbReference>
<evidence type="ECO:0000256" key="1">
    <source>
        <dbReference type="ARBA" id="ARBA00022559"/>
    </source>
</evidence>
<dbReference type="GO" id="GO:0005737">
    <property type="term" value="C:cytoplasm"/>
    <property type="evidence" value="ECO:0007669"/>
    <property type="project" value="TreeGrafter"/>
</dbReference>
<dbReference type="EMBL" id="CP002191">
    <property type="protein sequence ID" value="AFD24241.1"/>
    <property type="molecule type" value="Genomic_DNA"/>
</dbReference>
<dbReference type="SUPFAM" id="SSF52833">
    <property type="entry name" value="Thioredoxin-like"/>
    <property type="match status" value="1"/>
</dbReference>
<dbReference type="InterPro" id="IPR050924">
    <property type="entry name" value="Peroxiredoxin_BCP/PrxQ"/>
</dbReference>
<keyword evidence="3" id="KW-0560">Oxidoreductase</keyword>
<dbReference type="HOGENOM" id="CLU_168136_0_0_0"/>
<evidence type="ECO:0000256" key="3">
    <source>
        <dbReference type="ARBA" id="ARBA00023002"/>
    </source>
</evidence>
<dbReference type="InterPro" id="IPR013740">
    <property type="entry name" value="Redoxin"/>
</dbReference>
<dbReference type="GO" id="GO:0008379">
    <property type="term" value="F:thioredoxin peroxidase activity"/>
    <property type="evidence" value="ECO:0007669"/>
    <property type="project" value="TreeGrafter"/>
</dbReference>
<dbReference type="InterPro" id="IPR036249">
    <property type="entry name" value="Thioredoxin-like_sf"/>
</dbReference>
<keyword evidence="8" id="KW-1185">Reference proteome</keyword>
<dbReference type="PATRIC" id="fig|745776.4.peg.321"/>
<evidence type="ECO:0000313" key="7">
    <source>
        <dbReference type="EMBL" id="AFD24241.1"/>
    </source>
</evidence>
<dbReference type="Gene3D" id="3.40.30.10">
    <property type="entry name" value="Glutaredoxin"/>
    <property type="match status" value="1"/>
</dbReference>
<evidence type="ECO:0000256" key="5">
    <source>
        <dbReference type="ARBA" id="ARBA00023284"/>
    </source>
</evidence>
<gene>
    <name evidence="7" type="ordered locus">DGo_CA0314</name>
</gene>
<keyword evidence="2" id="KW-0049">Antioxidant</keyword>
<name>H8GUQ8_DEIGI</name>
<keyword evidence="5" id="KW-0676">Redox-active center</keyword>
<dbReference type="PANTHER" id="PTHR42801">
    <property type="entry name" value="THIOREDOXIN-DEPENDENT PEROXIDE REDUCTASE"/>
    <property type="match status" value="1"/>
</dbReference>
<evidence type="ECO:0000256" key="2">
    <source>
        <dbReference type="ARBA" id="ARBA00022862"/>
    </source>
</evidence>